<dbReference type="InterPro" id="IPR036291">
    <property type="entry name" value="NAD(P)-bd_dom_sf"/>
</dbReference>
<evidence type="ECO:0000313" key="2">
    <source>
        <dbReference type="EMBL" id="KAG2314598.1"/>
    </source>
</evidence>
<dbReference type="Gene3D" id="3.40.50.720">
    <property type="entry name" value="NAD(P)-binding Rossmann-like Domain"/>
    <property type="match status" value="1"/>
</dbReference>
<sequence>MSHGIRRHHRKPSSLAIPLPALIFVAAIFMIMHIELFFSIIYDRKSDAVRACYEIDDRGVASAVSGSHKMDLTTAFLAVLSNEKASREILNISGEKCVTIDGLARACAKAGRFPEPEIVHYNPKEFDFGKKKAFPFRDQHYFAPMLKAKHVLGWKPELDLVEGSTDSYNLDFSRGTFRKEADFTTDDMILSKKPFLPS</sequence>
<dbReference type="OrthoDB" id="419598at2759"/>
<protein>
    <submittedName>
        <fullName evidence="2">Uncharacterized protein</fullName>
    </submittedName>
</protein>
<dbReference type="PANTHER" id="PTHR43725">
    <property type="entry name" value="UDP-GLUCOSE 4-EPIMERASE"/>
    <property type="match status" value="1"/>
</dbReference>
<dbReference type="Proteomes" id="UP000886595">
    <property type="component" value="Unassembled WGS sequence"/>
</dbReference>
<dbReference type="AlphaFoldDB" id="A0A8X7VML8"/>
<evidence type="ECO:0000256" key="1">
    <source>
        <dbReference type="SAM" id="Phobius"/>
    </source>
</evidence>
<keyword evidence="1" id="KW-0472">Membrane</keyword>
<comment type="caution">
    <text evidence="2">The sequence shown here is derived from an EMBL/GenBank/DDBJ whole genome shotgun (WGS) entry which is preliminary data.</text>
</comment>
<dbReference type="PANTHER" id="PTHR43725:SF8">
    <property type="entry name" value="CHLOROPLAST STEM-LOOP BINDING PROTEIN OF 41 KDA B, CHLOROPLASTIC"/>
    <property type="match status" value="1"/>
</dbReference>
<dbReference type="EMBL" id="JAAMPC010000004">
    <property type="protein sequence ID" value="KAG2314598.1"/>
    <property type="molecule type" value="Genomic_DNA"/>
</dbReference>
<evidence type="ECO:0000313" key="3">
    <source>
        <dbReference type="Proteomes" id="UP000886595"/>
    </source>
</evidence>
<reference evidence="2 3" key="1">
    <citation type="submission" date="2020-02" db="EMBL/GenBank/DDBJ databases">
        <authorList>
            <person name="Ma Q."/>
            <person name="Huang Y."/>
            <person name="Song X."/>
            <person name="Pei D."/>
        </authorList>
    </citation>
    <scope>NUCLEOTIDE SEQUENCE [LARGE SCALE GENOMIC DNA]</scope>
    <source>
        <strain evidence="2">Sxm20200214</strain>
        <tissue evidence="2">Leaf</tissue>
    </source>
</reference>
<gene>
    <name evidence="2" type="ORF">Bca52824_017720</name>
</gene>
<name>A0A8X7VML8_BRACI</name>
<dbReference type="GO" id="GO:0003978">
    <property type="term" value="F:UDP-glucose 4-epimerase activity"/>
    <property type="evidence" value="ECO:0007669"/>
    <property type="project" value="TreeGrafter"/>
</dbReference>
<keyword evidence="1" id="KW-1133">Transmembrane helix</keyword>
<proteinExistence type="predicted"/>
<dbReference type="GO" id="GO:0005829">
    <property type="term" value="C:cytosol"/>
    <property type="evidence" value="ECO:0007669"/>
    <property type="project" value="TreeGrafter"/>
</dbReference>
<organism evidence="2 3">
    <name type="scientific">Brassica carinata</name>
    <name type="common">Ethiopian mustard</name>
    <name type="synonym">Abyssinian cabbage</name>
    <dbReference type="NCBI Taxonomy" id="52824"/>
    <lineage>
        <taxon>Eukaryota</taxon>
        <taxon>Viridiplantae</taxon>
        <taxon>Streptophyta</taxon>
        <taxon>Embryophyta</taxon>
        <taxon>Tracheophyta</taxon>
        <taxon>Spermatophyta</taxon>
        <taxon>Magnoliopsida</taxon>
        <taxon>eudicotyledons</taxon>
        <taxon>Gunneridae</taxon>
        <taxon>Pentapetalae</taxon>
        <taxon>rosids</taxon>
        <taxon>malvids</taxon>
        <taxon>Brassicales</taxon>
        <taxon>Brassicaceae</taxon>
        <taxon>Brassiceae</taxon>
        <taxon>Brassica</taxon>
    </lineage>
</organism>
<keyword evidence="3" id="KW-1185">Reference proteome</keyword>
<keyword evidence="1" id="KW-0812">Transmembrane</keyword>
<accession>A0A8X7VML8</accession>
<dbReference type="GO" id="GO:0005996">
    <property type="term" value="P:monosaccharide metabolic process"/>
    <property type="evidence" value="ECO:0007669"/>
    <property type="project" value="TreeGrafter"/>
</dbReference>
<dbReference type="SUPFAM" id="SSF51735">
    <property type="entry name" value="NAD(P)-binding Rossmann-fold domains"/>
    <property type="match status" value="1"/>
</dbReference>
<feature type="transmembrane region" description="Helical" evidence="1">
    <location>
        <begin position="21"/>
        <end position="42"/>
    </location>
</feature>